<gene>
    <name evidence="4" type="ordered locus">Deba_3228</name>
</gene>
<evidence type="ECO:0000259" key="3">
    <source>
        <dbReference type="PROSITE" id="PS01031"/>
    </source>
</evidence>
<organism evidence="4 5">
    <name type="scientific">Desulfarculus baarsii (strain ATCC 33931 / DSM 2075 / LMG 7858 / VKM B-1802 / 2st14)</name>
    <dbReference type="NCBI Taxonomy" id="644282"/>
    <lineage>
        <taxon>Bacteria</taxon>
        <taxon>Pseudomonadati</taxon>
        <taxon>Thermodesulfobacteriota</taxon>
        <taxon>Desulfarculia</taxon>
        <taxon>Desulfarculales</taxon>
        <taxon>Desulfarculaceae</taxon>
        <taxon>Desulfarculus</taxon>
    </lineage>
</organism>
<reference evidence="4 5" key="1">
    <citation type="journal article" date="2010" name="Stand. Genomic Sci.">
        <title>Complete genome sequence of Desulfarculus baarsii type strain (2st14).</title>
        <authorList>
            <person name="Sun H."/>
            <person name="Spring S."/>
            <person name="Lapidus A."/>
            <person name="Davenport K."/>
            <person name="Del Rio T.G."/>
            <person name="Tice H."/>
            <person name="Nolan M."/>
            <person name="Copeland A."/>
            <person name="Cheng J.F."/>
            <person name="Lucas S."/>
            <person name="Tapia R."/>
            <person name="Goodwin L."/>
            <person name="Pitluck S."/>
            <person name="Ivanova N."/>
            <person name="Pagani I."/>
            <person name="Mavromatis K."/>
            <person name="Ovchinnikova G."/>
            <person name="Pati A."/>
            <person name="Chen A."/>
            <person name="Palaniappan K."/>
            <person name="Hauser L."/>
            <person name="Chang Y.J."/>
            <person name="Jeffries C.D."/>
            <person name="Detter J.C."/>
            <person name="Han C."/>
            <person name="Rohde M."/>
            <person name="Brambilla E."/>
            <person name="Goker M."/>
            <person name="Woyke T."/>
            <person name="Bristow J."/>
            <person name="Eisen J.A."/>
            <person name="Markowitz V."/>
            <person name="Hugenholtz P."/>
            <person name="Kyrpides N.C."/>
            <person name="Klenk H.P."/>
            <person name="Land M."/>
        </authorList>
    </citation>
    <scope>NUCLEOTIDE SEQUENCE [LARGE SCALE GENOMIC DNA]</scope>
    <source>
        <strain evidence="5">ATCC 33931 / DSM 2075 / LMG 7858 / VKM B-1802 / 2st14</strain>
    </source>
</reference>
<feature type="domain" description="SHSP" evidence="3">
    <location>
        <begin position="16"/>
        <end position="126"/>
    </location>
</feature>
<sequence length="126" mass="13930">MRLRQILQGLDQQDQSDHGGWTPAVDIYETDTEVVLVVEAAGVSVDNFKVIVDGEVVRVYGTRQATCSEPGAKFHRMEIHSGAFVRSFRIKVPFLADGVRAKADDGILRVRLPKAPLCHKVIVDMA</sequence>
<protein>
    <submittedName>
        <fullName evidence="4">Heat shock protein Hsp20</fullName>
    </submittedName>
</protein>
<evidence type="ECO:0000313" key="4">
    <source>
        <dbReference type="EMBL" id="ADK86581.1"/>
    </source>
</evidence>
<dbReference type="EMBL" id="CP002085">
    <property type="protein sequence ID" value="ADK86581.1"/>
    <property type="molecule type" value="Genomic_DNA"/>
</dbReference>
<evidence type="ECO:0000256" key="1">
    <source>
        <dbReference type="PROSITE-ProRule" id="PRU00285"/>
    </source>
</evidence>
<dbReference type="Gene3D" id="2.60.40.790">
    <property type="match status" value="1"/>
</dbReference>
<dbReference type="CDD" id="cd06464">
    <property type="entry name" value="ACD_sHsps-like"/>
    <property type="match status" value="1"/>
</dbReference>
<dbReference type="STRING" id="644282.Deba_3228"/>
<dbReference type="SUPFAM" id="SSF49764">
    <property type="entry name" value="HSP20-like chaperones"/>
    <property type="match status" value="1"/>
</dbReference>
<accession>E1QLZ6</accession>
<proteinExistence type="inferred from homology"/>
<dbReference type="OrthoDB" id="9811615at2"/>
<dbReference type="eggNOG" id="COG0071">
    <property type="taxonomic scope" value="Bacteria"/>
</dbReference>
<dbReference type="AlphaFoldDB" id="E1QLZ6"/>
<dbReference type="InterPro" id="IPR031107">
    <property type="entry name" value="Small_HSP"/>
</dbReference>
<dbReference type="Pfam" id="PF00011">
    <property type="entry name" value="HSP20"/>
    <property type="match status" value="1"/>
</dbReference>
<dbReference type="RefSeq" id="WP_013260017.1">
    <property type="nucleotide sequence ID" value="NC_014365.1"/>
</dbReference>
<comment type="similarity">
    <text evidence="1 2">Belongs to the small heat shock protein (HSP20) family.</text>
</comment>
<dbReference type="KEGG" id="dbr:Deba_3228"/>
<dbReference type="PANTHER" id="PTHR11527">
    <property type="entry name" value="HEAT-SHOCK PROTEIN 20 FAMILY MEMBER"/>
    <property type="match status" value="1"/>
</dbReference>
<evidence type="ECO:0000256" key="2">
    <source>
        <dbReference type="RuleBase" id="RU003616"/>
    </source>
</evidence>
<dbReference type="InterPro" id="IPR002068">
    <property type="entry name" value="A-crystallin/Hsp20_dom"/>
</dbReference>
<keyword evidence="5" id="KW-1185">Reference proteome</keyword>
<keyword evidence="4" id="KW-0346">Stress response</keyword>
<dbReference type="InterPro" id="IPR008978">
    <property type="entry name" value="HSP20-like_chaperone"/>
</dbReference>
<evidence type="ECO:0000313" key="5">
    <source>
        <dbReference type="Proteomes" id="UP000009047"/>
    </source>
</evidence>
<dbReference type="HOGENOM" id="CLU_046737_9_3_7"/>
<name>E1QLZ6_DESB2</name>
<dbReference type="PROSITE" id="PS01031">
    <property type="entry name" value="SHSP"/>
    <property type="match status" value="1"/>
</dbReference>
<dbReference type="Proteomes" id="UP000009047">
    <property type="component" value="Chromosome"/>
</dbReference>